<dbReference type="EMBL" id="FO082053">
    <property type="protein sequence ID" value="CCE79809.1"/>
    <property type="molecule type" value="Genomic_DNA"/>
</dbReference>
<feature type="compositionally biased region" description="Basic and acidic residues" evidence="4">
    <location>
        <begin position="187"/>
        <end position="197"/>
    </location>
</feature>
<dbReference type="InterPro" id="IPR015415">
    <property type="entry name" value="Spast_Vps4_C"/>
</dbReference>
<dbReference type="PROSITE" id="PS00674">
    <property type="entry name" value="AAA"/>
    <property type="match status" value="1"/>
</dbReference>
<feature type="region of interest" description="Disordered" evidence="4">
    <location>
        <begin position="314"/>
        <end position="449"/>
    </location>
</feature>
<evidence type="ECO:0000313" key="6">
    <source>
        <dbReference type="EMBL" id="CCE79809.1"/>
    </source>
</evidence>
<evidence type="ECO:0000313" key="8">
    <source>
        <dbReference type="Proteomes" id="UP000005222"/>
    </source>
</evidence>
<dbReference type="InParanoid" id="G8YGM2"/>
<evidence type="ECO:0000259" key="5">
    <source>
        <dbReference type="SMART" id="SM00382"/>
    </source>
</evidence>
<dbReference type="InterPro" id="IPR003959">
    <property type="entry name" value="ATPase_AAA_core"/>
</dbReference>
<feature type="compositionally biased region" description="Polar residues" evidence="4">
    <location>
        <begin position="345"/>
        <end position="373"/>
    </location>
</feature>
<dbReference type="PANTHER" id="PTHR23074">
    <property type="entry name" value="AAA DOMAIN-CONTAINING"/>
    <property type="match status" value="1"/>
</dbReference>
<dbReference type="Pfam" id="PF00004">
    <property type="entry name" value="AAA"/>
    <property type="match status" value="1"/>
</dbReference>
<dbReference type="FunFam" id="3.40.50.300:FF:000093">
    <property type="entry name" value="Fidgetin-like 1"/>
    <property type="match status" value="1"/>
</dbReference>
<evidence type="ECO:0000256" key="1">
    <source>
        <dbReference type="ARBA" id="ARBA00006914"/>
    </source>
</evidence>
<dbReference type="Pfam" id="PF09336">
    <property type="entry name" value="Vps4_C"/>
    <property type="match status" value="1"/>
</dbReference>
<keyword evidence="2" id="KW-0547">Nucleotide-binding</keyword>
<dbReference type="GO" id="GO:0016887">
    <property type="term" value="F:ATP hydrolysis activity"/>
    <property type="evidence" value="ECO:0007669"/>
    <property type="project" value="InterPro"/>
</dbReference>
<feature type="compositionally biased region" description="Polar residues" evidence="4">
    <location>
        <begin position="421"/>
        <end position="436"/>
    </location>
</feature>
<dbReference type="Proteomes" id="UP000005222">
    <property type="component" value="Chromosome G"/>
</dbReference>
<reference evidence="8" key="2">
    <citation type="journal article" date="2012" name="G3 (Bethesda)">
        <title>Pichia sorbitophila, an interspecies yeast hybrid reveals early steps of genome resolution following polyploidization.</title>
        <authorList>
            <person name="Leh Louis V."/>
            <person name="Despons L."/>
            <person name="Friedrich A."/>
            <person name="Martin T."/>
            <person name="Durrens P."/>
            <person name="Casaregola S."/>
            <person name="Neuveglise C."/>
            <person name="Fairhead C."/>
            <person name="Marck C."/>
            <person name="Cruz J.A."/>
            <person name="Straub M.L."/>
            <person name="Kugler V."/>
            <person name="Sacerdot C."/>
            <person name="Uzunov Z."/>
            <person name="Thierry A."/>
            <person name="Weiss S."/>
            <person name="Bleykasten C."/>
            <person name="De Montigny J."/>
            <person name="Jacques N."/>
            <person name="Jung P."/>
            <person name="Lemaire M."/>
            <person name="Mallet S."/>
            <person name="Morel G."/>
            <person name="Richard G.F."/>
            <person name="Sarkar A."/>
            <person name="Savel G."/>
            <person name="Schacherer J."/>
            <person name="Seret M.L."/>
            <person name="Talla E."/>
            <person name="Samson G."/>
            <person name="Jubin C."/>
            <person name="Poulain J."/>
            <person name="Vacherie B."/>
            <person name="Barbe V."/>
            <person name="Pelletier E."/>
            <person name="Sherman D.J."/>
            <person name="Westhof E."/>
            <person name="Weissenbach J."/>
            <person name="Baret P.V."/>
            <person name="Wincker P."/>
            <person name="Gaillardin C."/>
            <person name="Dujon B."/>
            <person name="Souciet J.L."/>
        </authorList>
    </citation>
    <scope>NUCLEOTIDE SEQUENCE [LARGE SCALE GENOMIC DNA]</scope>
    <source>
        <strain evidence="8">ATCC MYA-4447 / BCRC 22081 / CBS 7064 / NBRC 10061 / NRRL Y-12695</strain>
    </source>
</reference>
<dbReference type="STRING" id="559304.G8YGM2"/>
<feature type="compositionally biased region" description="Polar residues" evidence="4">
    <location>
        <begin position="169"/>
        <end position="186"/>
    </location>
</feature>
<proteinExistence type="inferred from homology"/>
<dbReference type="FunCoup" id="G8YGM2">
    <property type="interactions" value="138"/>
</dbReference>
<dbReference type="HOGENOM" id="CLU_000688_15_0_1"/>
<keyword evidence="8" id="KW-1185">Reference proteome</keyword>
<feature type="region of interest" description="Disordered" evidence="4">
    <location>
        <begin position="169"/>
        <end position="197"/>
    </location>
</feature>
<dbReference type="InterPro" id="IPR041569">
    <property type="entry name" value="AAA_lid_3"/>
</dbReference>
<dbReference type="Gene3D" id="1.10.8.60">
    <property type="match status" value="1"/>
</dbReference>
<feature type="region of interest" description="Disordered" evidence="4">
    <location>
        <begin position="92"/>
        <end position="123"/>
    </location>
</feature>
<dbReference type="EMBL" id="FO082052">
    <property type="protein sequence ID" value="CCE80574.1"/>
    <property type="molecule type" value="Genomic_DNA"/>
</dbReference>
<evidence type="ECO:0000313" key="7">
    <source>
        <dbReference type="EMBL" id="CCE80574.1"/>
    </source>
</evidence>
<reference evidence="7" key="1">
    <citation type="submission" date="2011-10" db="EMBL/GenBank/DDBJ databases">
        <authorList>
            <person name="Genoscope - CEA"/>
        </authorList>
    </citation>
    <scope>NUCLEOTIDE SEQUENCE</scope>
</reference>
<dbReference type="OrthoDB" id="10251136at2759"/>
<protein>
    <submittedName>
        <fullName evidence="7">Piso0_002900 protein</fullName>
    </submittedName>
</protein>
<accession>G8YGM2</accession>
<evidence type="ECO:0000256" key="4">
    <source>
        <dbReference type="SAM" id="MobiDB-lite"/>
    </source>
</evidence>
<sequence>MFSRKKPPQLSRSEELQSIYDDCCDLSIKNLTLEENNKIDDALKGWKSLHTSLLYKIDSFEKQGYKLSDEEKTLLDELRKIRDENVKHLIRTQLQADELRRRKTQGKTPPPKGGAPNTNLTVRSLRNSGSRSLTHGNSSSNQRRMLKSLRPNAPQKSLSELGTSQASAAATLSWKKPSTNSVSTIRTVKDNSDKDPFNDFDQDSIDCKDSNWVKYNDSPSLIDLDVDPHFKSSGHSPGTFDQMKSDISLLVPSKHPSASYSMENLSLRDDADQQNNARYKNKNSKASPSQLYNTASNLFYGTKGVSDTSVAFKEGSSTNTKSDGARRTDSSGGVNGHSLGERGGLSSNGDSSYSTGQKSSNINQIMKTRQMHSSAVAGRKAVSSNTKRSTATEKTSPAAFGPRRSDRASASTTSNFKPLYVSQNRSRNAKSATSVETKAHPKSKAVAQVSHATTMDDVLDAYGDEGDAGSGVESVDAPNSVDDRNYLLDEKEQDKLIASIRGVDPASAKQILNEIVVHGDEVYWEDIVGLEGAKMSLKEAVVYPFLRPDLFQGLREPTRGMLLFGPPGTGKTMLARAVATESKSTFFSITSSSLTSKYLGESEKLVRALFLIARKLAPSIVFIDEIDSLLNSRTEGEVESSRRIKNEFLVQWSELSSAAAGRDAGDAGDVSRVLILGATNLPWSIDDAARRRFVRRQYIPLPEPDTRKSQIKKLLAHQKNTLSDSDYDELIALTEGFSGSDITALAKDSAMGPLRSLGDNLLHTSPDKIRPINLDDFKASLKYIRPSVSSESLQQYEDWAQKYGSSGA</sequence>
<dbReference type="AlphaFoldDB" id="G8YGM2"/>
<name>G8YGM2_PICSO</name>
<dbReference type="GO" id="GO:0005524">
    <property type="term" value="F:ATP binding"/>
    <property type="evidence" value="ECO:0007669"/>
    <property type="project" value="UniProtKB-KW"/>
</dbReference>
<dbReference type="InterPro" id="IPR003593">
    <property type="entry name" value="AAA+_ATPase"/>
</dbReference>
<feature type="compositionally biased region" description="Polar residues" evidence="4">
    <location>
        <begin position="382"/>
        <end position="395"/>
    </location>
</feature>
<feature type="domain" description="AAA+ ATPase" evidence="5">
    <location>
        <begin position="557"/>
        <end position="703"/>
    </location>
</feature>
<dbReference type="InterPro" id="IPR027417">
    <property type="entry name" value="P-loop_NTPase"/>
</dbReference>
<dbReference type="Gene3D" id="3.40.50.300">
    <property type="entry name" value="P-loop containing nucleotide triphosphate hydrolases"/>
    <property type="match status" value="1"/>
</dbReference>
<organism evidence="7 8">
    <name type="scientific">Pichia sorbitophila (strain ATCC MYA-4447 / BCRC 22081 / CBS 7064 / NBRC 10061 / NRRL Y-12695)</name>
    <name type="common">Hybrid yeast</name>
    <dbReference type="NCBI Taxonomy" id="559304"/>
    <lineage>
        <taxon>Eukaryota</taxon>
        <taxon>Fungi</taxon>
        <taxon>Dikarya</taxon>
        <taxon>Ascomycota</taxon>
        <taxon>Saccharomycotina</taxon>
        <taxon>Pichiomycetes</taxon>
        <taxon>Debaryomycetaceae</taxon>
        <taxon>Millerozyma</taxon>
    </lineage>
</organism>
<dbReference type="CDD" id="cd19509">
    <property type="entry name" value="RecA-like_VPS4-like"/>
    <property type="match status" value="1"/>
</dbReference>
<dbReference type="Proteomes" id="UP000005222">
    <property type="component" value="Chromosome H"/>
</dbReference>
<dbReference type="FunFam" id="1.10.8.60:FF:000022">
    <property type="entry name" value="Fidgetin like 1"/>
    <property type="match status" value="1"/>
</dbReference>
<evidence type="ECO:0000256" key="3">
    <source>
        <dbReference type="ARBA" id="ARBA00022840"/>
    </source>
</evidence>
<dbReference type="InterPro" id="IPR003960">
    <property type="entry name" value="ATPase_AAA_CS"/>
</dbReference>
<dbReference type="InterPro" id="IPR050304">
    <property type="entry name" value="MT-severing_AAA_ATPase"/>
</dbReference>
<dbReference type="PANTHER" id="PTHR23074:SF17">
    <property type="entry name" value="FIDGETIN-LIKE PROTEIN 1"/>
    <property type="match status" value="1"/>
</dbReference>
<dbReference type="SMART" id="SM00382">
    <property type="entry name" value="AAA"/>
    <property type="match status" value="1"/>
</dbReference>
<evidence type="ECO:0000256" key="2">
    <source>
        <dbReference type="ARBA" id="ARBA00022741"/>
    </source>
</evidence>
<keyword evidence="3" id="KW-0067">ATP-binding</keyword>
<dbReference type="Pfam" id="PF17862">
    <property type="entry name" value="AAA_lid_3"/>
    <property type="match status" value="1"/>
</dbReference>
<comment type="similarity">
    <text evidence="1">Belongs to the AAA ATPase family.</text>
</comment>
<dbReference type="eggNOG" id="KOG0740">
    <property type="taxonomic scope" value="Eukaryota"/>
</dbReference>
<dbReference type="SUPFAM" id="SSF52540">
    <property type="entry name" value="P-loop containing nucleoside triphosphate hydrolases"/>
    <property type="match status" value="1"/>
</dbReference>
<gene>
    <name evidence="7" type="primary">Piso0_002900</name>
    <name evidence="6" type="ORF">GNLVRS01_PISO0G00490g</name>
    <name evidence="7" type="ORF">GNLVRS01_PISO0H00491g</name>
</gene>